<dbReference type="Proteomes" id="UP001596957">
    <property type="component" value="Unassembled WGS sequence"/>
</dbReference>
<keyword evidence="1" id="KW-1133">Transmembrane helix</keyword>
<keyword evidence="1" id="KW-0812">Transmembrane</keyword>
<reference evidence="3" key="1">
    <citation type="journal article" date="2019" name="Int. J. Syst. Evol. Microbiol.">
        <title>The Global Catalogue of Microorganisms (GCM) 10K type strain sequencing project: providing services to taxonomists for standard genome sequencing and annotation.</title>
        <authorList>
            <consortium name="The Broad Institute Genomics Platform"/>
            <consortium name="The Broad Institute Genome Sequencing Center for Infectious Disease"/>
            <person name="Wu L."/>
            <person name="Ma J."/>
        </authorList>
    </citation>
    <scope>NUCLEOTIDE SEQUENCE [LARGE SCALE GENOMIC DNA]</scope>
    <source>
        <strain evidence="3">CGMCC 4.7198</strain>
    </source>
</reference>
<protein>
    <recommendedName>
        <fullName evidence="4">Transmembrane protein</fullName>
    </recommendedName>
</protein>
<comment type="caution">
    <text evidence="2">The sequence shown here is derived from an EMBL/GenBank/DDBJ whole genome shotgun (WGS) entry which is preliminary data.</text>
</comment>
<dbReference type="EMBL" id="JBHTEC010000001">
    <property type="protein sequence ID" value="MFD0283615.1"/>
    <property type="molecule type" value="Genomic_DNA"/>
</dbReference>
<evidence type="ECO:0008006" key="4">
    <source>
        <dbReference type="Google" id="ProtNLM"/>
    </source>
</evidence>
<accession>A0ABW2VGH4</accession>
<evidence type="ECO:0000313" key="2">
    <source>
        <dbReference type="EMBL" id="MFD0283615.1"/>
    </source>
</evidence>
<dbReference type="RefSeq" id="WP_381260319.1">
    <property type="nucleotide sequence ID" value="NZ_JBHTBI010000041.1"/>
</dbReference>
<feature type="transmembrane region" description="Helical" evidence="1">
    <location>
        <begin position="50"/>
        <end position="71"/>
    </location>
</feature>
<keyword evidence="3" id="KW-1185">Reference proteome</keyword>
<feature type="transmembrane region" description="Helical" evidence="1">
    <location>
        <begin position="27"/>
        <end position="44"/>
    </location>
</feature>
<evidence type="ECO:0000256" key="1">
    <source>
        <dbReference type="SAM" id="Phobius"/>
    </source>
</evidence>
<proteinExistence type="predicted"/>
<gene>
    <name evidence="2" type="ORF">ACFQZP_18390</name>
</gene>
<organism evidence="2 3">
    <name type="scientific">Streptomyces lutosisoli</name>
    <dbReference type="NCBI Taxonomy" id="2665721"/>
    <lineage>
        <taxon>Bacteria</taxon>
        <taxon>Bacillati</taxon>
        <taxon>Actinomycetota</taxon>
        <taxon>Actinomycetes</taxon>
        <taxon>Kitasatosporales</taxon>
        <taxon>Streptomycetaceae</taxon>
        <taxon>Streptomyces</taxon>
    </lineage>
</organism>
<keyword evidence="1" id="KW-0472">Membrane</keyword>
<evidence type="ECO:0000313" key="3">
    <source>
        <dbReference type="Proteomes" id="UP001596957"/>
    </source>
</evidence>
<sequence length="84" mass="9519">MRPTSAERTYERPKFTSVARHVVRRPLLMLWLVAVAVSVTVLRSRLPEPWSGLALLPAMPLGVWSISRSYYGTRRQPPTKGTSQ</sequence>
<name>A0ABW2VGH4_9ACTN</name>